<dbReference type="Pfam" id="PF01431">
    <property type="entry name" value="Peptidase_M13"/>
    <property type="match status" value="1"/>
</dbReference>
<accession>A0A7R9FQ10</accession>
<sequence length="321" mass="36230">MACRLLYFYNETEVSIHGDDYELQSTVFTWQISVNSSTHLWNAFNLLGWTWRQQAAVVNKPVDRDAWITHPTIVNAFYYPSMNSITIPAGILQSPFYEKGRLAAMNYGGIGMVIGHEITHGFDNSGRLYDARGNLVNWWTPKTAETFKEKAQCFVDQYSGYEVPELSGMEERFVNGTLTLGENIADNGGVEEALLAFFNYIDRNGAEPSLPGLDFLTSEQLFFVTFAYNWCGHSTKEYLQNQILYDPHSPANFRVRGSLSNSAAFAKAFGCRADQPMVRGNDSCILWGPDESGGSVPSSMRLGYYFVSLWLLLRLGQWNFP</sequence>
<proteinExistence type="predicted"/>
<dbReference type="PRINTS" id="PR00786">
    <property type="entry name" value="NEPRILYSIN"/>
</dbReference>
<dbReference type="GO" id="GO:0016485">
    <property type="term" value="P:protein processing"/>
    <property type="evidence" value="ECO:0007669"/>
    <property type="project" value="TreeGrafter"/>
</dbReference>
<dbReference type="Gene3D" id="1.10.1380.10">
    <property type="entry name" value="Neutral endopeptidase , domain2"/>
    <property type="match status" value="1"/>
</dbReference>
<evidence type="ECO:0000313" key="3">
    <source>
        <dbReference type="Proteomes" id="UP000677054"/>
    </source>
</evidence>
<dbReference type="PROSITE" id="PS51885">
    <property type="entry name" value="NEPRILYSIN"/>
    <property type="match status" value="1"/>
</dbReference>
<dbReference type="InterPro" id="IPR042089">
    <property type="entry name" value="Peptidase_M13_dom_2"/>
</dbReference>
<dbReference type="EMBL" id="LR902595">
    <property type="protein sequence ID" value="CAD7250799.1"/>
    <property type="molecule type" value="Genomic_DNA"/>
</dbReference>
<name>A0A7R9FQ10_9CRUS</name>
<dbReference type="SUPFAM" id="SSF55486">
    <property type="entry name" value="Metalloproteases ('zincins'), catalytic domain"/>
    <property type="match status" value="1"/>
</dbReference>
<gene>
    <name evidence="2" type="ORF">DSTB1V02_LOCUS10568</name>
</gene>
<evidence type="ECO:0000313" key="2">
    <source>
        <dbReference type="EMBL" id="CAD7250799.1"/>
    </source>
</evidence>
<dbReference type="GO" id="GO:0004222">
    <property type="term" value="F:metalloendopeptidase activity"/>
    <property type="evidence" value="ECO:0007669"/>
    <property type="project" value="InterPro"/>
</dbReference>
<dbReference type="InterPro" id="IPR024079">
    <property type="entry name" value="MetalloPept_cat_dom_sf"/>
</dbReference>
<dbReference type="PANTHER" id="PTHR11733:SF237">
    <property type="entry name" value="NEPRILYSIN-LIKE 4"/>
    <property type="match status" value="1"/>
</dbReference>
<dbReference type="Proteomes" id="UP000677054">
    <property type="component" value="Unassembled WGS sequence"/>
</dbReference>
<dbReference type="PANTHER" id="PTHR11733">
    <property type="entry name" value="ZINC METALLOPROTEASE FAMILY M13 NEPRILYSIN-RELATED"/>
    <property type="match status" value="1"/>
</dbReference>
<protein>
    <recommendedName>
        <fullName evidence="1">Peptidase M13 C-terminal domain-containing protein</fullName>
    </recommendedName>
</protein>
<dbReference type="GO" id="GO:0005886">
    <property type="term" value="C:plasma membrane"/>
    <property type="evidence" value="ECO:0007669"/>
    <property type="project" value="TreeGrafter"/>
</dbReference>
<keyword evidence="3" id="KW-1185">Reference proteome</keyword>
<dbReference type="OrthoDB" id="6475849at2759"/>
<dbReference type="InterPro" id="IPR000718">
    <property type="entry name" value="Peptidase_M13"/>
</dbReference>
<evidence type="ECO:0000259" key="1">
    <source>
        <dbReference type="Pfam" id="PF01431"/>
    </source>
</evidence>
<dbReference type="AlphaFoldDB" id="A0A7R9FQ10"/>
<dbReference type="InterPro" id="IPR018497">
    <property type="entry name" value="Peptidase_M13_C"/>
</dbReference>
<organism evidence="2">
    <name type="scientific">Darwinula stevensoni</name>
    <dbReference type="NCBI Taxonomy" id="69355"/>
    <lineage>
        <taxon>Eukaryota</taxon>
        <taxon>Metazoa</taxon>
        <taxon>Ecdysozoa</taxon>
        <taxon>Arthropoda</taxon>
        <taxon>Crustacea</taxon>
        <taxon>Oligostraca</taxon>
        <taxon>Ostracoda</taxon>
        <taxon>Podocopa</taxon>
        <taxon>Podocopida</taxon>
        <taxon>Darwinulocopina</taxon>
        <taxon>Darwinuloidea</taxon>
        <taxon>Darwinulidae</taxon>
        <taxon>Darwinula</taxon>
    </lineage>
</organism>
<dbReference type="EMBL" id="CAJPEV010003078">
    <property type="protein sequence ID" value="CAG0898857.1"/>
    <property type="molecule type" value="Genomic_DNA"/>
</dbReference>
<reference evidence="2" key="1">
    <citation type="submission" date="2020-11" db="EMBL/GenBank/DDBJ databases">
        <authorList>
            <person name="Tran Van P."/>
        </authorList>
    </citation>
    <scope>NUCLEOTIDE SEQUENCE</scope>
</reference>
<dbReference type="CDD" id="cd08662">
    <property type="entry name" value="M13"/>
    <property type="match status" value="1"/>
</dbReference>
<feature type="domain" description="Peptidase M13 C-terminal" evidence="1">
    <location>
        <begin position="75"/>
        <end position="280"/>
    </location>
</feature>
<dbReference type="Gene3D" id="3.40.390.10">
    <property type="entry name" value="Collagenase (Catalytic Domain)"/>
    <property type="match status" value="1"/>
</dbReference>